<keyword evidence="1" id="KW-0812">Transmembrane</keyword>
<protein>
    <submittedName>
        <fullName evidence="2">Uncharacterized protein</fullName>
    </submittedName>
</protein>
<dbReference type="AlphaFoldDB" id="A0A9P8VM79"/>
<dbReference type="Proteomes" id="UP000770015">
    <property type="component" value="Unassembled WGS sequence"/>
</dbReference>
<name>A0A9P8VM79_9PEZI</name>
<keyword evidence="3" id="KW-1185">Reference proteome</keyword>
<keyword evidence="1" id="KW-1133">Transmembrane helix</keyword>
<evidence type="ECO:0000313" key="3">
    <source>
        <dbReference type="Proteomes" id="UP000770015"/>
    </source>
</evidence>
<keyword evidence="1" id="KW-0472">Membrane</keyword>
<sequence>MCDTTCGWLTQPRARARERGRAGGRWLVVWLCASLGAPWVVKSEFTLGRVPRSGRPSVVRWDFLAARPAVPVLGVVVTTLWRCTGSSVGRRSRRRRGG</sequence>
<organism evidence="2 3">
    <name type="scientific">Plectosphaerella plurivora</name>
    <dbReference type="NCBI Taxonomy" id="936078"/>
    <lineage>
        <taxon>Eukaryota</taxon>
        <taxon>Fungi</taxon>
        <taxon>Dikarya</taxon>
        <taxon>Ascomycota</taxon>
        <taxon>Pezizomycotina</taxon>
        <taxon>Sordariomycetes</taxon>
        <taxon>Hypocreomycetidae</taxon>
        <taxon>Glomerellales</taxon>
        <taxon>Plectosphaerellaceae</taxon>
        <taxon>Plectosphaerella</taxon>
    </lineage>
</organism>
<dbReference type="EMBL" id="JAGSXJ010000001">
    <property type="protein sequence ID" value="KAH6697150.1"/>
    <property type="molecule type" value="Genomic_DNA"/>
</dbReference>
<reference evidence="2" key="1">
    <citation type="journal article" date="2021" name="Nat. Commun.">
        <title>Genetic determinants of endophytism in the Arabidopsis root mycobiome.</title>
        <authorList>
            <person name="Mesny F."/>
            <person name="Miyauchi S."/>
            <person name="Thiergart T."/>
            <person name="Pickel B."/>
            <person name="Atanasova L."/>
            <person name="Karlsson M."/>
            <person name="Huettel B."/>
            <person name="Barry K.W."/>
            <person name="Haridas S."/>
            <person name="Chen C."/>
            <person name="Bauer D."/>
            <person name="Andreopoulos W."/>
            <person name="Pangilinan J."/>
            <person name="LaButti K."/>
            <person name="Riley R."/>
            <person name="Lipzen A."/>
            <person name="Clum A."/>
            <person name="Drula E."/>
            <person name="Henrissat B."/>
            <person name="Kohler A."/>
            <person name="Grigoriev I.V."/>
            <person name="Martin F.M."/>
            <person name="Hacquard S."/>
        </authorList>
    </citation>
    <scope>NUCLEOTIDE SEQUENCE</scope>
    <source>
        <strain evidence="2">MPI-SDFR-AT-0117</strain>
    </source>
</reference>
<comment type="caution">
    <text evidence="2">The sequence shown here is derived from an EMBL/GenBank/DDBJ whole genome shotgun (WGS) entry which is preliminary data.</text>
</comment>
<evidence type="ECO:0000256" key="1">
    <source>
        <dbReference type="SAM" id="Phobius"/>
    </source>
</evidence>
<proteinExistence type="predicted"/>
<gene>
    <name evidence="2" type="ORF">F5X68DRAFT_2575</name>
</gene>
<accession>A0A9P8VM79</accession>
<feature type="transmembrane region" description="Helical" evidence="1">
    <location>
        <begin position="23"/>
        <end position="41"/>
    </location>
</feature>
<evidence type="ECO:0000313" key="2">
    <source>
        <dbReference type="EMBL" id="KAH6697150.1"/>
    </source>
</evidence>
<feature type="transmembrane region" description="Helical" evidence="1">
    <location>
        <begin position="61"/>
        <end position="84"/>
    </location>
</feature>